<organism evidence="1 2">
    <name type="scientific">Mycobacterium phage Zavala</name>
    <dbReference type="NCBI Taxonomy" id="2599887"/>
    <lineage>
        <taxon>Viruses</taxon>
        <taxon>Duplodnaviria</taxon>
        <taxon>Heunggongvirae</taxon>
        <taxon>Uroviricota</taxon>
        <taxon>Caudoviricetes</taxon>
        <taxon>Weiservirinae</taxon>
        <taxon>Anayavirus</taxon>
        <taxon>Anayavirus zavala</taxon>
    </lineage>
</organism>
<dbReference type="KEGG" id="vg:60325772"/>
<accession>A0A5J6TKD8</accession>
<sequence length="78" mass="8591">MTPTVGRIVHYQSYGTPGGEYLPEPRAAIVTAVQPVGDDNRVPNVSLCVLNPTGMFFNTDVPFSYVPKPGCWNWPPRN</sequence>
<dbReference type="GeneID" id="60325772"/>
<dbReference type="RefSeq" id="YP_009954282.1">
    <property type="nucleotide sequence ID" value="NC_051631.1"/>
</dbReference>
<name>A0A5J6TKD8_9CAUD</name>
<dbReference type="EMBL" id="MN234198">
    <property type="protein sequence ID" value="QFG11331.1"/>
    <property type="molecule type" value="Genomic_DNA"/>
</dbReference>
<evidence type="ECO:0000313" key="1">
    <source>
        <dbReference type="EMBL" id="QFG11331.1"/>
    </source>
</evidence>
<dbReference type="Proteomes" id="UP000326927">
    <property type="component" value="Segment"/>
</dbReference>
<protein>
    <submittedName>
        <fullName evidence="1">Uncharacterized protein</fullName>
    </submittedName>
</protein>
<keyword evidence="2" id="KW-1185">Reference proteome</keyword>
<reference evidence="1 2" key="1">
    <citation type="submission" date="2019-07" db="EMBL/GenBank/DDBJ databases">
        <authorList>
            <person name="Case Z.W."/>
            <person name="Stoner T.H."/>
            <person name="Garlena R.A."/>
            <person name="Russell D.A."/>
            <person name="Pope W.H."/>
            <person name="Jacobs-Sera D."/>
            <person name="Hatfull G.F."/>
        </authorList>
    </citation>
    <scope>NUCLEOTIDE SEQUENCE [LARGE SCALE GENOMIC DNA]</scope>
</reference>
<gene>
    <name evidence="1" type="primary">4</name>
    <name evidence="1" type="ORF">SEA_ZAVALA_4</name>
</gene>
<proteinExistence type="predicted"/>
<evidence type="ECO:0000313" key="2">
    <source>
        <dbReference type="Proteomes" id="UP000326927"/>
    </source>
</evidence>